<dbReference type="RefSeq" id="WP_394825221.1">
    <property type="nucleotide sequence ID" value="NZ_CP089984.1"/>
</dbReference>
<name>A0ABZ2LXG6_9BACT</name>
<feature type="compositionally biased region" description="Polar residues" evidence="1">
    <location>
        <begin position="1017"/>
        <end position="1033"/>
    </location>
</feature>
<evidence type="ECO:0008006" key="4">
    <source>
        <dbReference type="Google" id="ProtNLM"/>
    </source>
</evidence>
<dbReference type="InterPro" id="IPR011042">
    <property type="entry name" value="6-blade_b-propeller_TolB-like"/>
</dbReference>
<reference evidence="2 3" key="1">
    <citation type="submission" date="2021-12" db="EMBL/GenBank/DDBJ databases">
        <title>Discovery of the Pendulisporaceae a myxobacterial family with distinct sporulation behavior and unique specialized metabolism.</title>
        <authorList>
            <person name="Garcia R."/>
            <person name="Popoff A."/>
            <person name="Bader C.D."/>
            <person name="Loehr J."/>
            <person name="Walesch S."/>
            <person name="Walt C."/>
            <person name="Boldt J."/>
            <person name="Bunk B."/>
            <person name="Haeckl F.J.F.P.J."/>
            <person name="Gunesch A.P."/>
            <person name="Birkelbach J."/>
            <person name="Nuebel U."/>
            <person name="Pietschmann T."/>
            <person name="Bach T."/>
            <person name="Mueller R."/>
        </authorList>
    </citation>
    <scope>NUCLEOTIDE SEQUENCE [LARGE SCALE GENOMIC DNA]</scope>
    <source>
        <strain evidence="2 3">MSr11954</strain>
    </source>
</reference>
<accession>A0ABZ2LXG6</accession>
<dbReference type="Gene3D" id="2.120.10.30">
    <property type="entry name" value="TolB, C-terminal domain"/>
    <property type="match status" value="1"/>
</dbReference>
<evidence type="ECO:0000313" key="2">
    <source>
        <dbReference type="EMBL" id="WXB15588.1"/>
    </source>
</evidence>
<dbReference type="Proteomes" id="UP001370348">
    <property type="component" value="Chromosome"/>
</dbReference>
<feature type="region of interest" description="Disordered" evidence="1">
    <location>
        <begin position="1017"/>
        <end position="1042"/>
    </location>
</feature>
<proteinExistence type="predicted"/>
<keyword evidence="3" id="KW-1185">Reference proteome</keyword>
<dbReference type="SUPFAM" id="SSF82171">
    <property type="entry name" value="DPP6 N-terminal domain-like"/>
    <property type="match status" value="1"/>
</dbReference>
<dbReference type="EMBL" id="CP089984">
    <property type="protein sequence ID" value="WXB15588.1"/>
    <property type="molecule type" value="Genomic_DNA"/>
</dbReference>
<organism evidence="2 3">
    <name type="scientific">Pendulispora albinea</name>
    <dbReference type="NCBI Taxonomy" id="2741071"/>
    <lineage>
        <taxon>Bacteria</taxon>
        <taxon>Pseudomonadati</taxon>
        <taxon>Myxococcota</taxon>
        <taxon>Myxococcia</taxon>
        <taxon>Myxococcales</taxon>
        <taxon>Sorangiineae</taxon>
        <taxon>Pendulisporaceae</taxon>
        <taxon>Pendulispora</taxon>
    </lineage>
</organism>
<sequence length="1042" mass="112378">MTVVCAGLALLPAACSKEEPAASSYFDRSIAPILTTSCVRTNTGAGCHVATPKGNAFGNLDTSTFEGVDRRRDLLADYGPYGQPAFLVKNIPDFQIEVRSFDGARATVTTDIKHAGGPILTPTASAYQTLRRWIQNGATKNNAGAARVQTARLPCSTFVPQAPGFDPAIEPARADFATFRDKVNPTIRRTCAAANCHGTAANDLYLTCGDTDQQMRWNYFAAAQYLAQTPEQSEIARRPLAPSQGGAFHEGGILFESASDPDYTALLDWAREHGPPDFGPIEPNFAFFAHRVQPMLVKKGCMMLACHSAAQFHDYRLRGGSGGSFSFVATRRNYDLSLAQLSLESEDVRASRLVRKNLFRPELGGTHGIVHRGGALFEDFSNVSGDGGAPADLATVCDATNPKYNYDTDPLDKIPAYCMIREWHARERTERAKDERKFISLEGIVYVRRPIASGPDKPQDFDEYKPGAELILAKATVERNGDVKLADTLMPKEIALHEKCGLNSATADIRRPAVSWDGKRIAFAARSSQGEPLQIYELNAADGSDCKKHAAINATPPSANGLLIHNFDPAYSPPDGTGRMHLVFASTRGNLNDGAYDYRGPQRTPANPAKPNANLYDLTPDGAIRQLTYNLNLERHPTFMQDGRIIFTAEKRAPDFYQLALRRINIDGGDYHPLFAQRGSIGFPEASQVVELADKNFAAIFSDPKAAHGGGALGIFNRSVGIDFTSTNLADYPIDPQVLDPAAPSSPEGSFFLRSLRFVTSGKGDPRTAGVYRSPAILPNGKVLVSFGGEGADPAAFGGDYDLYVVDPIREIRTRLLGESGKAEIDAVAVFGRASRGLFASSLDEPNGFTTMLPGRAEADVHVLDMPVLATLLFQNTPTGRLIDDGLRSFEIFEELPPPLDMASFGAGGPNVAKDAFGQVFVKRRKLGDVPLASDGSAHFQVPGGLPILFKLPATATSQARKYPQIQRETMVFGPGEYAHQSFKRNFFDGLCAGCHGAVSGRAIDAAVQPDILTQASDTVSRGSAPTNLNLPPSSRGPVEGP</sequence>
<evidence type="ECO:0000313" key="3">
    <source>
        <dbReference type="Proteomes" id="UP001370348"/>
    </source>
</evidence>
<gene>
    <name evidence="2" type="ORF">LZC94_48200</name>
</gene>
<protein>
    <recommendedName>
        <fullName evidence="4">Hydrazine synthase alpha subunit middle domain-containing protein</fullName>
    </recommendedName>
</protein>
<evidence type="ECO:0000256" key="1">
    <source>
        <dbReference type="SAM" id="MobiDB-lite"/>
    </source>
</evidence>